<reference evidence="1" key="1">
    <citation type="submission" date="2020-08" db="EMBL/GenBank/DDBJ databases">
        <title>Multicomponent nature underlies the extraordinary mechanical properties of spider dragline silk.</title>
        <authorList>
            <person name="Kono N."/>
            <person name="Nakamura H."/>
            <person name="Mori M."/>
            <person name="Yoshida Y."/>
            <person name="Ohtoshi R."/>
            <person name="Malay A.D."/>
            <person name="Moran D.A.P."/>
            <person name="Tomita M."/>
            <person name="Numata K."/>
            <person name="Arakawa K."/>
        </authorList>
    </citation>
    <scope>NUCLEOTIDE SEQUENCE</scope>
</reference>
<accession>A0A8X6P434</accession>
<sequence>MPKRDVPHIIVTRRSPTTYEVTHPNNQSEVLGQYHISVLRLCKESDFKPMMPIRNRGRPKTVKLAGSLSRTISQNQRGNVTNRMIAYVIWMM</sequence>
<keyword evidence="2" id="KW-1185">Reference proteome</keyword>
<evidence type="ECO:0000313" key="1">
    <source>
        <dbReference type="EMBL" id="GFT47121.1"/>
    </source>
</evidence>
<dbReference type="EMBL" id="BMAW01111272">
    <property type="protein sequence ID" value="GFT47121.1"/>
    <property type="molecule type" value="Genomic_DNA"/>
</dbReference>
<dbReference type="Proteomes" id="UP000887013">
    <property type="component" value="Unassembled WGS sequence"/>
</dbReference>
<gene>
    <name evidence="1" type="ORF">NPIL_325821</name>
</gene>
<proteinExistence type="predicted"/>
<name>A0A8X6P434_NEPPI</name>
<dbReference type="OrthoDB" id="6431787at2759"/>
<evidence type="ECO:0000313" key="2">
    <source>
        <dbReference type="Proteomes" id="UP000887013"/>
    </source>
</evidence>
<organism evidence="1 2">
    <name type="scientific">Nephila pilipes</name>
    <name type="common">Giant wood spider</name>
    <name type="synonym">Nephila maculata</name>
    <dbReference type="NCBI Taxonomy" id="299642"/>
    <lineage>
        <taxon>Eukaryota</taxon>
        <taxon>Metazoa</taxon>
        <taxon>Ecdysozoa</taxon>
        <taxon>Arthropoda</taxon>
        <taxon>Chelicerata</taxon>
        <taxon>Arachnida</taxon>
        <taxon>Araneae</taxon>
        <taxon>Araneomorphae</taxon>
        <taxon>Entelegynae</taxon>
        <taxon>Araneoidea</taxon>
        <taxon>Nephilidae</taxon>
        <taxon>Nephila</taxon>
    </lineage>
</organism>
<dbReference type="AlphaFoldDB" id="A0A8X6P434"/>
<protein>
    <submittedName>
        <fullName evidence="1">Uncharacterized protein</fullName>
    </submittedName>
</protein>
<comment type="caution">
    <text evidence="1">The sequence shown here is derived from an EMBL/GenBank/DDBJ whole genome shotgun (WGS) entry which is preliminary data.</text>
</comment>